<reference evidence="2 3" key="1">
    <citation type="submission" date="2018-07" db="EMBL/GenBank/DDBJ databases">
        <title>Genome sequencing of rice bacterial endophytes.</title>
        <authorList>
            <person name="Venturi V."/>
        </authorList>
    </citation>
    <scope>NUCLEOTIDE SEQUENCE [LARGE SCALE GENOMIC DNA]</scope>
    <source>
        <strain evidence="2 3">AG1002</strain>
    </source>
</reference>
<proteinExistence type="predicted"/>
<dbReference type="EMBL" id="QRDL01000005">
    <property type="protein sequence ID" value="RED02046.1"/>
    <property type="molecule type" value="Genomic_DNA"/>
</dbReference>
<evidence type="ECO:0000313" key="3">
    <source>
        <dbReference type="Proteomes" id="UP000256988"/>
    </source>
</evidence>
<comment type="caution">
    <text evidence="2">The sequence shown here is derived from an EMBL/GenBank/DDBJ whole genome shotgun (WGS) entry which is preliminary data.</text>
</comment>
<organism evidence="2 3">
    <name type="scientific">Ectopseudomonas oleovorans</name>
    <name type="common">Pseudomonas oleovorans</name>
    <dbReference type="NCBI Taxonomy" id="301"/>
    <lineage>
        <taxon>Bacteria</taxon>
        <taxon>Pseudomonadati</taxon>
        <taxon>Pseudomonadota</taxon>
        <taxon>Gammaproteobacteria</taxon>
        <taxon>Pseudomonadales</taxon>
        <taxon>Pseudomonadaceae</taxon>
        <taxon>Ectopseudomonas</taxon>
    </lineage>
</organism>
<evidence type="ECO:0000313" key="2">
    <source>
        <dbReference type="EMBL" id="RED02046.1"/>
    </source>
</evidence>
<gene>
    <name evidence="2" type="ORF">DFO60_3671</name>
</gene>
<protein>
    <recommendedName>
        <fullName evidence="1">DUF7740 domain-containing protein</fullName>
    </recommendedName>
</protein>
<dbReference type="AlphaFoldDB" id="A0A3D9EGC6"/>
<dbReference type="Proteomes" id="UP000256988">
    <property type="component" value="Unassembled WGS sequence"/>
</dbReference>
<dbReference type="Pfam" id="PF24886">
    <property type="entry name" value="DUF7740"/>
    <property type="match status" value="1"/>
</dbReference>
<sequence>MPKPTQRDLTYCTLALLLTVRIHGTESAVRDTARRCVKLLPKRQRDLMLNVVQAQYPLDLVRHIARNLDA</sequence>
<name>A0A3D9EGC6_ECTOL</name>
<dbReference type="InterPro" id="IPR056642">
    <property type="entry name" value="DUF7740"/>
</dbReference>
<evidence type="ECO:0000259" key="1">
    <source>
        <dbReference type="Pfam" id="PF24886"/>
    </source>
</evidence>
<accession>A0A3D9EGC6</accession>
<feature type="domain" description="DUF7740" evidence="1">
    <location>
        <begin position="12"/>
        <end position="69"/>
    </location>
</feature>